<evidence type="ECO:0000313" key="2">
    <source>
        <dbReference type="EMBL" id="KND92282.1"/>
    </source>
</evidence>
<dbReference type="Pfam" id="PF14388">
    <property type="entry name" value="DUF4419"/>
    <property type="match status" value="1"/>
</dbReference>
<dbReference type="EMBL" id="LFRF01000006">
    <property type="protein sequence ID" value="KND92282.1"/>
    <property type="molecule type" value="Genomic_DNA"/>
</dbReference>
<name>A0A0L0NDN3_TOLOC</name>
<feature type="chain" id="PRO_5005544846" description="DUF4419 domain-containing protein" evidence="1">
    <location>
        <begin position="18"/>
        <end position="445"/>
    </location>
</feature>
<protein>
    <recommendedName>
        <fullName evidence="4">DUF4419 domain-containing protein</fullName>
    </recommendedName>
</protein>
<dbReference type="Proteomes" id="UP000036947">
    <property type="component" value="Unassembled WGS sequence"/>
</dbReference>
<comment type="caution">
    <text evidence="2">The sequence shown here is derived from an EMBL/GenBank/DDBJ whole genome shotgun (WGS) entry which is preliminary data.</text>
</comment>
<dbReference type="InterPro" id="IPR025533">
    <property type="entry name" value="DUF4419"/>
</dbReference>
<proteinExistence type="predicted"/>
<gene>
    <name evidence="2" type="ORF">TOPH_02953</name>
</gene>
<reference evidence="2 3" key="1">
    <citation type="journal article" date="2015" name="BMC Genomics">
        <title>The genome of the truffle-parasite Tolypocladium ophioglossoides and the evolution of antifungal peptaibiotics.</title>
        <authorList>
            <person name="Quandt C.A."/>
            <person name="Bushley K.E."/>
            <person name="Spatafora J.W."/>
        </authorList>
    </citation>
    <scope>NUCLEOTIDE SEQUENCE [LARGE SCALE GENOMIC DNA]</scope>
    <source>
        <strain evidence="2 3">CBS 100239</strain>
    </source>
</reference>
<dbReference type="OrthoDB" id="9978173at2759"/>
<dbReference type="PANTHER" id="PTHR31252">
    <property type="entry name" value="DUF4419 DOMAIN-CONTAINING PROTEIN"/>
    <property type="match status" value="1"/>
</dbReference>
<evidence type="ECO:0000256" key="1">
    <source>
        <dbReference type="SAM" id="SignalP"/>
    </source>
</evidence>
<sequence length="445" mass="47774">MLLHLLVLGLSSGLAAGGIVVPISDVKPLPLKTEGAVSSVKELFRKSCPEEVSARNPYPAPEVLMSSYGDFGAPDDASALGNGTSTMFASSDSLVRGAVEAWAQHQHLVLRPDVVWFEVLAQLNFYMGKHSEELRHLFVDFAGKREIQVRGLTWREVVGAFGGAIQQRVKTDWLQGWIAPGFSTTTQADNLTATVLMMGLVQRYFDFSGGIICGLPSVQLLGERRDWARLADKLERLGEFGPEARAYAERLRPILRRFVQTWDAPGSYEVRAFWTQIVRADRAVACGAGPAEYRISGWITGFLHWTEDGSLRVAAGAAPGGPEATTLDGVAYAPAALDGLPVGYARVPLKMLDHPRPGTDTAAYLLGGNVGVARAAANGDGGRTGTLAQPLSAWFLYGPVLGGNETAETGGARGSRAELEGIWGGLQRSCPGDRRRGEAAAWGRW</sequence>
<keyword evidence="3" id="KW-1185">Reference proteome</keyword>
<keyword evidence="1" id="KW-0732">Signal</keyword>
<dbReference type="AlphaFoldDB" id="A0A0L0NDN3"/>
<dbReference type="PANTHER" id="PTHR31252:SF11">
    <property type="entry name" value="DUF4419 DOMAIN-CONTAINING PROTEIN"/>
    <property type="match status" value="1"/>
</dbReference>
<feature type="signal peptide" evidence="1">
    <location>
        <begin position="1"/>
        <end position="17"/>
    </location>
</feature>
<evidence type="ECO:0000313" key="3">
    <source>
        <dbReference type="Proteomes" id="UP000036947"/>
    </source>
</evidence>
<accession>A0A0L0NDN3</accession>
<evidence type="ECO:0008006" key="4">
    <source>
        <dbReference type="Google" id="ProtNLM"/>
    </source>
</evidence>
<organism evidence="2 3">
    <name type="scientific">Tolypocladium ophioglossoides (strain CBS 100239)</name>
    <name type="common">Snaketongue truffleclub</name>
    <name type="synonym">Elaphocordyceps ophioglossoides</name>
    <dbReference type="NCBI Taxonomy" id="1163406"/>
    <lineage>
        <taxon>Eukaryota</taxon>
        <taxon>Fungi</taxon>
        <taxon>Dikarya</taxon>
        <taxon>Ascomycota</taxon>
        <taxon>Pezizomycotina</taxon>
        <taxon>Sordariomycetes</taxon>
        <taxon>Hypocreomycetidae</taxon>
        <taxon>Hypocreales</taxon>
        <taxon>Ophiocordycipitaceae</taxon>
        <taxon>Tolypocladium</taxon>
    </lineage>
</organism>